<dbReference type="AlphaFoldDB" id="A0A9D1VJT8"/>
<dbReference type="EMBL" id="DXFG01000031">
    <property type="protein sequence ID" value="HIX36522.1"/>
    <property type="molecule type" value="Genomic_DNA"/>
</dbReference>
<accession>A0A9D1VJT8</accession>
<protein>
    <submittedName>
        <fullName evidence="1">Uncharacterized protein</fullName>
    </submittedName>
</protein>
<proteinExistence type="predicted"/>
<organism evidence="1 2">
    <name type="scientific">Candidatus Blautia pullistercoris</name>
    <dbReference type="NCBI Taxonomy" id="2838499"/>
    <lineage>
        <taxon>Bacteria</taxon>
        <taxon>Bacillati</taxon>
        <taxon>Bacillota</taxon>
        <taxon>Clostridia</taxon>
        <taxon>Lachnospirales</taxon>
        <taxon>Lachnospiraceae</taxon>
        <taxon>Blautia</taxon>
    </lineage>
</organism>
<sequence length="180" mass="19923">IGVDCKSVPKLLLHSRKCKKRTANLSKCLAALFPILFIISNQMLFLPRSVFAQYFCFHLYVLHETQNIKNGHTALENESSLSSADSFPMPAPGQVLPWSAIALSVSMEILVSTKIGFSSWLISDNIFNSKVSHSFDAPSIHASYSSGVLLIKSCQSVKSRVYVRQGKSSLLKTEKHCPPH</sequence>
<name>A0A9D1VJT8_9FIRM</name>
<reference evidence="1" key="2">
    <citation type="submission" date="2021-04" db="EMBL/GenBank/DDBJ databases">
        <authorList>
            <person name="Gilroy R."/>
        </authorList>
    </citation>
    <scope>NUCLEOTIDE SEQUENCE</scope>
    <source>
        <strain evidence="1">ChiHjej12B11-1927</strain>
    </source>
</reference>
<evidence type="ECO:0000313" key="1">
    <source>
        <dbReference type="EMBL" id="HIX36522.1"/>
    </source>
</evidence>
<dbReference type="Proteomes" id="UP000824230">
    <property type="component" value="Unassembled WGS sequence"/>
</dbReference>
<evidence type="ECO:0000313" key="2">
    <source>
        <dbReference type="Proteomes" id="UP000824230"/>
    </source>
</evidence>
<reference evidence="1" key="1">
    <citation type="journal article" date="2021" name="PeerJ">
        <title>Extensive microbial diversity within the chicken gut microbiome revealed by metagenomics and culture.</title>
        <authorList>
            <person name="Gilroy R."/>
            <person name="Ravi A."/>
            <person name="Getino M."/>
            <person name="Pursley I."/>
            <person name="Horton D.L."/>
            <person name="Alikhan N.F."/>
            <person name="Baker D."/>
            <person name="Gharbi K."/>
            <person name="Hall N."/>
            <person name="Watson M."/>
            <person name="Adriaenssens E.M."/>
            <person name="Foster-Nyarko E."/>
            <person name="Jarju S."/>
            <person name="Secka A."/>
            <person name="Antonio M."/>
            <person name="Oren A."/>
            <person name="Chaudhuri R.R."/>
            <person name="La Ragione R."/>
            <person name="Hildebrand F."/>
            <person name="Pallen M.J."/>
        </authorList>
    </citation>
    <scope>NUCLEOTIDE SEQUENCE</scope>
    <source>
        <strain evidence="1">ChiHjej12B11-1927</strain>
    </source>
</reference>
<comment type="caution">
    <text evidence="1">The sequence shown here is derived from an EMBL/GenBank/DDBJ whole genome shotgun (WGS) entry which is preliminary data.</text>
</comment>
<feature type="non-terminal residue" evidence="1">
    <location>
        <position position="1"/>
    </location>
</feature>
<gene>
    <name evidence="1" type="ORF">H9738_01425</name>
</gene>